<dbReference type="RefSeq" id="WP_345198938.1">
    <property type="nucleotide sequence ID" value="NZ_BAABFL010000474.1"/>
</dbReference>
<organism evidence="1 2">
    <name type="scientific">Kistimonas scapharcae</name>
    <dbReference type="NCBI Taxonomy" id="1036133"/>
    <lineage>
        <taxon>Bacteria</taxon>
        <taxon>Pseudomonadati</taxon>
        <taxon>Pseudomonadota</taxon>
        <taxon>Gammaproteobacteria</taxon>
        <taxon>Oceanospirillales</taxon>
        <taxon>Endozoicomonadaceae</taxon>
        <taxon>Kistimonas</taxon>
    </lineage>
</organism>
<dbReference type="Proteomes" id="UP001500604">
    <property type="component" value="Unassembled WGS sequence"/>
</dbReference>
<sequence length="82" mass="9353">MALSERQTKRKAWLEQILNAIDARIAGDIASGGSNMTINGRSLQRYSLEELDALRKRYDNELEGLEAKEAGRAKYQPIRVRF</sequence>
<protein>
    <submittedName>
        <fullName evidence="1">Uncharacterized protein</fullName>
    </submittedName>
</protein>
<evidence type="ECO:0000313" key="1">
    <source>
        <dbReference type="EMBL" id="GAA4652385.1"/>
    </source>
</evidence>
<keyword evidence="2" id="KW-1185">Reference proteome</keyword>
<accession>A0ABP8VBJ3</accession>
<dbReference type="EMBL" id="BAABFL010000474">
    <property type="protein sequence ID" value="GAA4652385.1"/>
    <property type="molecule type" value="Genomic_DNA"/>
</dbReference>
<name>A0ABP8VBJ3_9GAMM</name>
<comment type="caution">
    <text evidence="1">The sequence shown here is derived from an EMBL/GenBank/DDBJ whole genome shotgun (WGS) entry which is preliminary data.</text>
</comment>
<proteinExistence type="predicted"/>
<gene>
    <name evidence="1" type="ORF">GCM10023116_46690</name>
</gene>
<evidence type="ECO:0000313" key="2">
    <source>
        <dbReference type="Proteomes" id="UP001500604"/>
    </source>
</evidence>
<reference evidence="2" key="1">
    <citation type="journal article" date="2019" name="Int. J. Syst. Evol. Microbiol.">
        <title>The Global Catalogue of Microorganisms (GCM) 10K type strain sequencing project: providing services to taxonomists for standard genome sequencing and annotation.</title>
        <authorList>
            <consortium name="The Broad Institute Genomics Platform"/>
            <consortium name="The Broad Institute Genome Sequencing Center for Infectious Disease"/>
            <person name="Wu L."/>
            <person name="Ma J."/>
        </authorList>
    </citation>
    <scope>NUCLEOTIDE SEQUENCE [LARGE SCALE GENOMIC DNA]</scope>
    <source>
        <strain evidence="2">JCM 17805</strain>
    </source>
</reference>